<evidence type="ECO:0000313" key="3">
    <source>
        <dbReference type="Proteomes" id="UP001341840"/>
    </source>
</evidence>
<gene>
    <name evidence="2" type="ORF">PIB30_093340</name>
</gene>
<organism evidence="2 3">
    <name type="scientific">Stylosanthes scabra</name>
    <dbReference type="NCBI Taxonomy" id="79078"/>
    <lineage>
        <taxon>Eukaryota</taxon>
        <taxon>Viridiplantae</taxon>
        <taxon>Streptophyta</taxon>
        <taxon>Embryophyta</taxon>
        <taxon>Tracheophyta</taxon>
        <taxon>Spermatophyta</taxon>
        <taxon>Magnoliopsida</taxon>
        <taxon>eudicotyledons</taxon>
        <taxon>Gunneridae</taxon>
        <taxon>Pentapetalae</taxon>
        <taxon>rosids</taxon>
        <taxon>fabids</taxon>
        <taxon>Fabales</taxon>
        <taxon>Fabaceae</taxon>
        <taxon>Papilionoideae</taxon>
        <taxon>50 kb inversion clade</taxon>
        <taxon>dalbergioids sensu lato</taxon>
        <taxon>Dalbergieae</taxon>
        <taxon>Pterocarpus clade</taxon>
        <taxon>Stylosanthes</taxon>
    </lineage>
</organism>
<sequence length="128" mass="13974">MSKLPTRPLSICSNAIANPHNKKTPRRPPSVIAVQRSGPSAGGLEKDRVRSVLSQISKTTSFCPGRKCCVSQQGASLAKTPSFQHQIDEVNPNKPRKSLSIPRLTRSFWKKVVTKLLSKALTVLGRTS</sequence>
<keyword evidence="3" id="KW-1185">Reference proteome</keyword>
<evidence type="ECO:0000256" key="1">
    <source>
        <dbReference type="SAM" id="MobiDB-lite"/>
    </source>
</evidence>
<name>A0ABU6WTE4_9FABA</name>
<proteinExistence type="predicted"/>
<feature type="region of interest" description="Disordered" evidence="1">
    <location>
        <begin position="1"/>
        <end position="48"/>
    </location>
</feature>
<protein>
    <submittedName>
        <fullName evidence="2">Uncharacterized protein</fullName>
    </submittedName>
</protein>
<comment type="caution">
    <text evidence="2">The sequence shown here is derived from an EMBL/GenBank/DDBJ whole genome shotgun (WGS) entry which is preliminary data.</text>
</comment>
<dbReference type="EMBL" id="JASCZI010183228">
    <property type="protein sequence ID" value="MED6189180.1"/>
    <property type="molecule type" value="Genomic_DNA"/>
</dbReference>
<evidence type="ECO:0000313" key="2">
    <source>
        <dbReference type="EMBL" id="MED6189180.1"/>
    </source>
</evidence>
<reference evidence="2 3" key="1">
    <citation type="journal article" date="2023" name="Plants (Basel)">
        <title>Bridging the Gap: Combining Genomics and Transcriptomics Approaches to Understand Stylosanthes scabra, an Orphan Legume from the Brazilian Caatinga.</title>
        <authorList>
            <person name="Ferreira-Neto J.R.C."/>
            <person name="da Silva M.D."/>
            <person name="Binneck E."/>
            <person name="de Melo N.F."/>
            <person name="da Silva R.H."/>
            <person name="de Melo A.L.T.M."/>
            <person name="Pandolfi V."/>
            <person name="Bustamante F.O."/>
            <person name="Brasileiro-Vidal A.C."/>
            <person name="Benko-Iseppon A.M."/>
        </authorList>
    </citation>
    <scope>NUCLEOTIDE SEQUENCE [LARGE SCALE GENOMIC DNA]</scope>
    <source>
        <tissue evidence="2">Leaves</tissue>
    </source>
</reference>
<accession>A0ABU6WTE4</accession>
<dbReference type="Proteomes" id="UP001341840">
    <property type="component" value="Unassembled WGS sequence"/>
</dbReference>